<evidence type="ECO:0000259" key="1">
    <source>
        <dbReference type="Pfam" id="PF04127"/>
    </source>
</evidence>
<dbReference type="GO" id="GO:0015937">
    <property type="term" value="P:coenzyme A biosynthetic process"/>
    <property type="evidence" value="ECO:0007669"/>
    <property type="project" value="UniProtKB-ARBA"/>
</dbReference>
<dbReference type="EMBL" id="NFLC01000010">
    <property type="protein sequence ID" value="OUQ10353.1"/>
    <property type="molecule type" value="Genomic_DNA"/>
</dbReference>
<dbReference type="SUPFAM" id="SSF102645">
    <property type="entry name" value="CoaB-like"/>
    <property type="match status" value="1"/>
</dbReference>
<dbReference type="Proteomes" id="UP000196074">
    <property type="component" value="Unassembled WGS sequence"/>
</dbReference>
<evidence type="ECO:0000313" key="3">
    <source>
        <dbReference type="Proteomes" id="UP000196074"/>
    </source>
</evidence>
<reference evidence="3" key="1">
    <citation type="submission" date="2017-04" db="EMBL/GenBank/DDBJ databases">
        <title>Function of individual gut microbiota members based on whole genome sequencing of pure cultures obtained from chicken caecum.</title>
        <authorList>
            <person name="Medvecky M."/>
            <person name="Cejkova D."/>
            <person name="Polansky O."/>
            <person name="Karasova D."/>
            <person name="Kubasova T."/>
            <person name="Cizek A."/>
            <person name="Rychlik I."/>
        </authorList>
    </citation>
    <scope>NUCLEOTIDE SEQUENCE [LARGE SCALE GENOMIC DNA]</scope>
    <source>
        <strain evidence="3">An144</strain>
    </source>
</reference>
<feature type="domain" description="DNA/pantothenate metabolism flavoprotein C-terminal" evidence="1">
    <location>
        <begin position="133"/>
        <end position="243"/>
    </location>
</feature>
<feature type="domain" description="DNA/pantothenate metabolism flavoprotein C-terminal" evidence="1">
    <location>
        <begin position="2"/>
        <end position="100"/>
    </location>
</feature>
<dbReference type="Gene3D" id="3.40.50.10300">
    <property type="entry name" value="CoaB-like"/>
    <property type="match status" value="1"/>
</dbReference>
<sequence>MKVLITAGGTSEPIDQVRSITNHASGTLGIEIAKVFLQNGVMIDYVVTKSAKKPAADEHLKMHLVNSTQEVYDCLKQLLTTQKYSAVIHTMAISDFTTQASLSIEDLTTALNQAYKAKDQLKEEDLLALFSSMANPTASKISSKTKGLVLSLQPTPKIIQSIKHWQHTTVLFGFKLLANVTQENLLQVARTSLEKNQADFVIANDLSEIDTQQHHAYLLDSTGKVIAQGYQKSEIAQMIFKQWQQIYQQKEE</sequence>
<keyword evidence="2" id="KW-0436">Ligase</keyword>
<dbReference type="InterPro" id="IPR035929">
    <property type="entry name" value="CoaB-like_sf"/>
</dbReference>
<dbReference type="InterPro" id="IPR007085">
    <property type="entry name" value="DNA/pantothenate-metab_flavo_C"/>
</dbReference>
<dbReference type="NCBIfam" id="TIGR02114">
    <property type="entry name" value="coaB_strep"/>
    <property type="match status" value="1"/>
</dbReference>
<protein>
    <submittedName>
        <fullName evidence="2">Phosphopantothenate--cysteine ligase</fullName>
    </submittedName>
</protein>
<comment type="caution">
    <text evidence="2">The sequence shown here is derived from an EMBL/GenBank/DDBJ whole genome shotgun (WGS) entry which is preliminary data.</text>
</comment>
<dbReference type="Pfam" id="PF04127">
    <property type="entry name" value="DFP"/>
    <property type="match status" value="2"/>
</dbReference>
<evidence type="ECO:0000313" key="2">
    <source>
        <dbReference type="EMBL" id="OUQ10353.1"/>
    </source>
</evidence>
<dbReference type="RefSeq" id="WP_087214562.1">
    <property type="nucleotide sequence ID" value="NZ_NFLC01000010.1"/>
</dbReference>
<gene>
    <name evidence="2" type="ORF">B5E88_06265</name>
</gene>
<proteinExistence type="predicted"/>
<organism evidence="2 3">
    <name type="scientific">Enterococcus cecorum</name>
    <dbReference type="NCBI Taxonomy" id="44008"/>
    <lineage>
        <taxon>Bacteria</taxon>
        <taxon>Bacillati</taxon>
        <taxon>Bacillota</taxon>
        <taxon>Bacilli</taxon>
        <taxon>Lactobacillales</taxon>
        <taxon>Enterococcaceae</taxon>
        <taxon>Enterococcus</taxon>
    </lineage>
</organism>
<dbReference type="GO" id="GO:0016874">
    <property type="term" value="F:ligase activity"/>
    <property type="evidence" value="ECO:0007669"/>
    <property type="project" value="UniProtKB-KW"/>
</dbReference>
<dbReference type="InterPro" id="IPR011848">
    <property type="entry name" value="CoaB_strep"/>
</dbReference>
<dbReference type="AlphaFoldDB" id="A0A1Y4R1H9"/>
<name>A0A1Y4R1H9_9ENTE</name>
<accession>A0A1Y4R1H9</accession>